<evidence type="ECO:0000313" key="1">
    <source>
        <dbReference type="EMBL" id="GIY91775.1"/>
    </source>
</evidence>
<dbReference type="EMBL" id="BPLR01000052">
    <property type="protein sequence ID" value="GIY91775.1"/>
    <property type="molecule type" value="Genomic_DNA"/>
</dbReference>
<dbReference type="Proteomes" id="UP001054945">
    <property type="component" value="Unassembled WGS sequence"/>
</dbReference>
<accession>A0AAV4XC55</accession>
<dbReference type="AlphaFoldDB" id="A0AAV4XC55"/>
<organism evidence="1 2">
    <name type="scientific">Caerostris extrusa</name>
    <name type="common">Bark spider</name>
    <name type="synonym">Caerostris bankana</name>
    <dbReference type="NCBI Taxonomy" id="172846"/>
    <lineage>
        <taxon>Eukaryota</taxon>
        <taxon>Metazoa</taxon>
        <taxon>Ecdysozoa</taxon>
        <taxon>Arthropoda</taxon>
        <taxon>Chelicerata</taxon>
        <taxon>Arachnida</taxon>
        <taxon>Araneae</taxon>
        <taxon>Araneomorphae</taxon>
        <taxon>Entelegynae</taxon>
        <taxon>Araneoidea</taxon>
        <taxon>Araneidae</taxon>
        <taxon>Caerostris</taxon>
    </lineage>
</organism>
<comment type="caution">
    <text evidence="1">The sequence shown here is derived from an EMBL/GenBank/DDBJ whole genome shotgun (WGS) entry which is preliminary data.</text>
</comment>
<proteinExistence type="predicted"/>
<reference evidence="1 2" key="1">
    <citation type="submission" date="2021-06" db="EMBL/GenBank/DDBJ databases">
        <title>Caerostris extrusa draft genome.</title>
        <authorList>
            <person name="Kono N."/>
            <person name="Arakawa K."/>
        </authorList>
    </citation>
    <scope>NUCLEOTIDE SEQUENCE [LARGE SCALE GENOMIC DNA]</scope>
</reference>
<protein>
    <submittedName>
        <fullName evidence="1">Uncharacterized protein</fullName>
    </submittedName>
</protein>
<name>A0AAV4XC55_CAEEX</name>
<evidence type="ECO:0000313" key="2">
    <source>
        <dbReference type="Proteomes" id="UP001054945"/>
    </source>
</evidence>
<sequence length="86" mass="9811">MLLIHRAMPVGSLASGRSGRRRHQRRGTPRFSWLGVGVTIDPINKLSFQKSNEETNDFLSETTWKKDLGFEIGSWNVLCYIEADKC</sequence>
<gene>
    <name evidence="1" type="ORF">CEXT_251821</name>
</gene>
<keyword evidence="2" id="KW-1185">Reference proteome</keyword>